<keyword evidence="2" id="KW-1185">Reference proteome</keyword>
<dbReference type="GeneID" id="25395643"/>
<name>F2KSD0_ARCVS</name>
<dbReference type="RefSeq" id="WP_013683568.1">
    <property type="nucleotide sequence ID" value="NC_015320.1"/>
</dbReference>
<sequence length="112" mass="13101">MADSGPLTLRHSICSLSPQLLSVPLYAHPDKESYYMVFSVKIVLDYYPNLYTDQIVRKRLNNLIIDEIISILWIRKNSWAIDARRLDQLSDRVRCIDISGGRKWVVEIFPYT</sequence>
<evidence type="ECO:0000313" key="2">
    <source>
        <dbReference type="Proteomes" id="UP000008136"/>
    </source>
</evidence>
<reference evidence="1 2" key="1">
    <citation type="submission" date="2011-03" db="EMBL/GenBank/DDBJ databases">
        <title>The complete genome of Archaeoglobus veneficus SNP6.</title>
        <authorList>
            <consortium name="US DOE Joint Genome Institute (JGI-PGF)"/>
            <person name="Lucas S."/>
            <person name="Copeland A."/>
            <person name="Lapidus A."/>
            <person name="Bruce D."/>
            <person name="Goodwin L."/>
            <person name="Pitluck S."/>
            <person name="Kyrpides N."/>
            <person name="Mavromatis K."/>
            <person name="Pagani I."/>
            <person name="Ivanova N."/>
            <person name="Mikhailova N."/>
            <person name="Lu M."/>
            <person name="Detter J.C."/>
            <person name="Tapia R."/>
            <person name="Han C."/>
            <person name="Land M."/>
            <person name="Hauser L."/>
            <person name="Markowitz V."/>
            <person name="Cheng J.-F."/>
            <person name="Hugenholtz P."/>
            <person name="Woyke T."/>
            <person name="Wu D."/>
            <person name="Spring S."/>
            <person name="Brambilla E."/>
            <person name="Klenk H.-P."/>
            <person name="Eisen J.A."/>
        </authorList>
    </citation>
    <scope>NUCLEOTIDE SEQUENCE [LARGE SCALE GENOMIC DNA]</scope>
    <source>
        <strain>SNP6</strain>
    </source>
</reference>
<gene>
    <name evidence="1" type="ordered locus">Arcve_0885</name>
</gene>
<dbReference type="EMBL" id="CP002588">
    <property type="protein sequence ID" value="AEA46899.1"/>
    <property type="molecule type" value="Genomic_DNA"/>
</dbReference>
<dbReference type="STRING" id="693661.Arcve_0885"/>
<protein>
    <submittedName>
        <fullName evidence="1">Uncharacterized protein</fullName>
    </submittedName>
</protein>
<dbReference type="Proteomes" id="UP000008136">
    <property type="component" value="Chromosome"/>
</dbReference>
<evidence type="ECO:0000313" key="1">
    <source>
        <dbReference type="EMBL" id="AEA46899.1"/>
    </source>
</evidence>
<proteinExistence type="predicted"/>
<organism evidence="1 2">
    <name type="scientific">Archaeoglobus veneficus (strain DSM 11195 / SNP6)</name>
    <dbReference type="NCBI Taxonomy" id="693661"/>
    <lineage>
        <taxon>Archaea</taxon>
        <taxon>Methanobacteriati</taxon>
        <taxon>Methanobacteriota</taxon>
        <taxon>Archaeoglobi</taxon>
        <taxon>Archaeoglobales</taxon>
        <taxon>Archaeoglobaceae</taxon>
        <taxon>Archaeoglobus</taxon>
    </lineage>
</organism>
<accession>F2KSD0</accession>
<dbReference type="AlphaFoldDB" id="F2KSD0"/>
<dbReference type="KEGG" id="ave:Arcve_0885"/>
<dbReference type="HOGENOM" id="CLU_2140080_0_0_2"/>